<dbReference type="Gene3D" id="3.40.50.1820">
    <property type="entry name" value="alpha/beta hydrolase"/>
    <property type="match status" value="1"/>
</dbReference>
<comment type="similarity">
    <text evidence="1 2">Belongs to the peptidase S10 family.</text>
</comment>
<feature type="signal peptide" evidence="2">
    <location>
        <begin position="1"/>
        <end position="25"/>
    </location>
</feature>
<dbReference type="AlphaFoldDB" id="A0A9R1AMF8"/>
<proteinExistence type="inferred from homology"/>
<gene>
    <name evidence="3" type="ORF">TRITD_5Bv1G140080</name>
</gene>
<dbReference type="GO" id="GO:0006508">
    <property type="term" value="P:proteolysis"/>
    <property type="evidence" value="ECO:0007669"/>
    <property type="project" value="UniProtKB-KW"/>
</dbReference>
<dbReference type="PRINTS" id="PR00724">
    <property type="entry name" value="CRBOXYPTASEC"/>
</dbReference>
<keyword evidence="2" id="KW-0645">Protease</keyword>
<evidence type="ECO:0000313" key="4">
    <source>
        <dbReference type="Proteomes" id="UP000324705"/>
    </source>
</evidence>
<protein>
    <recommendedName>
        <fullName evidence="2">Carboxypeptidase</fullName>
        <ecNumber evidence="2">3.4.16.-</ecNumber>
    </recommendedName>
</protein>
<dbReference type="PROSITE" id="PS00131">
    <property type="entry name" value="CARBOXYPEPT_SER_SER"/>
    <property type="match status" value="1"/>
</dbReference>
<evidence type="ECO:0000313" key="3">
    <source>
        <dbReference type="EMBL" id="VAI33206.1"/>
    </source>
</evidence>
<keyword evidence="2" id="KW-0121">Carboxypeptidase</keyword>
<dbReference type="Gramene" id="TRITD5Bv1G140080.1">
    <property type="protein sequence ID" value="TRITD5Bv1G140080.1"/>
    <property type="gene ID" value="TRITD5Bv1G140080"/>
</dbReference>
<dbReference type="OMA" id="YQDEMAN"/>
<dbReference type="Proteomes" id="UP000324705">
    <property type="component" value="Chromosome 5B"/>
</dbReference>
<evidence type="ECO:0000256" key="1">
    <source>
        <dbReference type="ARBA" id="ARBA00009431"/>
    </source>
</evidence>
<sequence length="263" mass="28609">MRNNTMYYAVVALVILLGGGSLANAANQKEVLRAFLKSRAQTSANGPAEPDAWADPISSFRHLPTKCETPPAGSREADRIAALPGQPPRVNFGQYSGYVTVSEEYGRALFYYFVEAPYEASSKPLVLWLNGGPGCSSLGSGAMAELGPFRVNPDGKTLSRNRHAWNNLANVIFLESPAGVGFSYSNASIPSGDTRTAVDAYMFLLHWLERFPEYKGRDFYISGESYAGHYVPQLATVIVALRELGATDMNLKGIFVSRQSAPR</sequence>
<dbReference type="InterPro" id="IPR001563">
    <property type="entry name" value="Peptidase_S10"/>
</dbReference>
<name>A0A9R1AMF8_TRITD</name>
<evidence type="ECO:0000256" key="2">
    <source>
        <dbReference type="RuleBase" id="RU361156"/>
    </source>
</evidence>
<dbReference type="FunFam" id="3.40.50.1820:FF:000211">
    <property type="entry name" value="Carboxypeptidase"/>
    <property type="match status" value="1"/>
</dbReference>
<dbReference type="InterPro" id="IPR029058">
    <property type="entry name" value="AB_hydrolase_fold"/>
</dbReference>
<accession>A0A9R1AMF8</accession>
<organism evidence="3 4">
    <name type="scientific">Triticum turgidum subsp. durum</name>
    <name type="common">Durum wheat</name>
    <name type="synonym">Triticum durum</name>
    <dbReference type="NCBI Taxonomy" id="4567"/>
    <lineage>
        <taxon>Eukaryota</taxon>
        <taxon>Viridiplantae</taxon>
        <taxon>Streptophyta</taxon>
        <taxon>Embryophyta</taxon>
        <taxon>Tracheophyta</taxon>
        <taxon>Spermatophyta</taxon>
        <taxon>Magnoliopsida</taxon>
        <taxon>Liliopsida</taxon>
        <taxon>Poales</taxon>
        <taxon>Poaceae</taxon>
        <taxon>BOP clade</taxon>
        <taxon>Pooideae</taxon>
        <taxon>Triticodae</taxon>
        <taxon>Triticeae</taxon>
        <taxon>Triticinae</taxon>
        <taxon>Triticum</taxon>
    </lineage>
</organism>
<dbReference type="GO" id="GO:0004185">
    <property type="term" value="F:serine-type carboxypeptidase activity"/>
    <property type="evidence" value="ECO:0007669"/>
    <property type="project" value="UniProtKB-UniRule"/>
</dbReference>
<dbReference type="PANTHER" id="PTHR11802:SF328">
    <property type="entry name" value="CARBOXYPEPTIDASE"/>
    <property type="match status" value="1"/>
</dbReference>
<keyword evidence="2" id="KW-0378">Hydrolase</keyword>
<dbReference type="GO" id="GO:0005773">
    <property type="term" value="C:vacuole"/>
    <property type="evidence" value="ECO:0007669"/>
    <property type="project" value="TreeGrafter"/>
</dbReference>
<dbReference type="InterPro" id="IPR018202">
    <property type="entry name" value="Ser_caboxypep_ser_AS"/>
</dbReference>
<dbReference type="EMBL" id="LT934120">
    <property type="protein sequence ID" value="VAI33206.1"/>
    <property type="molecule type" value="Genomic_DNA"/>
</dbReference>
<dbReference type="SUPFAM" id="SSF53474">
    <property type="entry name" value="alpha/beta-Hydrolases"/>
    <property type="match status" value="1"/>
</dbReference>
<keyword evidence="4" id="KW-1185">Reference proteome</keyword>
<dbReference type="Pfam" id="PF00450">
    <property type="entry name" value="Peptidase_S10"/>
    <property type="match status" value="1"/>
</dbReference>
<dbReference type="PANTHER" id="PTHR11802">
    <property type="entry name" value="SERINE PROTEASE FAMILY S10 SERINE CARBOXYPEPTIDASE"/>
    <property type="match status" value="1"/>
</dbReference>
<keyword evidence="2" id="KW-0732">Signal</keyword>
<dbReference type="EC" id="3.4.16.-" evidence="2"/>
<feature type="chain" id="PRO_5040529306" description="Carboxypeptidase" evidence="2">
    <location>
        <begin position="26"/>
        <end position="263"/>
    </location>
</feature>
<reference evidence="3 4" key="1">
    <citation type="submission" date="2017-09" db="EMBL/GenBank/DDBJ databases">
        <authorList>
            <consortium name="International Durum Wheat Genome Sequencing Consortium (IDWGSC)"/>
            <person name="Milanesi L."/>
        </authorList>
    </citation>
    <scope>NUCLEOTIDE SEQUENCE [LARGE SCALE GENOMIC DNA]</scope>
    <source>
        <strain evidence="4">cv. Svevo</strain>
    </source>
</reference>